<evidence type="ECO:0000256" key="1">
    <source>
        <dbReference type="ARBA" id="ARBA00009481"/>
    </source>
</evidence>
<feature type="compositionally biased region" description="Polar residues" evidence="7">
    <location>
        <begin position="202"/>
        <end position="217"/>
    </location>
</feature>
<evidence type="ECO:0000259" key="9">
    <source>
        <dbReference type="Pfam" id="PF12038"/>
    </source>
</evidence>
<feature type="region of interest" description="Disordered" evidence="7">
    <location>
        <begin position="183"/>
        <end position="229"/>
    </location>
</feature>
<accession>A0A517NXI2</accession>
<evidence type="ECO:0000256" key="4">
    <source>
        <dbReference type="ARBA" id="ARBA00044517"/>
    </source>
</evidence>
<dbReference type="EC" id="2.4.1.110" evidence="4"/>
<keyword evidence="11" id="KW-1185">Reference proteome</keyword>
<evidence type="ECO:0000256" key="5">
    <source>
        <dbReference type="ARBA" id="ARBA00044539"/>
    </source>
</evidence>
<dbReference type="SUPFAM" id="SSF53756">
    <property type="entry name" value="UDP-Glycosyltransferase/glycogen phosphorylase"/>
    <property type="match status" value="1"/>
</dbReference>
<name>A0A517NXI2_9BACT</name>
<dbReference type="InterPro" id="IPR001296">
    <property type="entry name" value="Glyco_trans_1"/>
</dbReference>
<dbReference type="RefSeq" id="WP_145419570.1">
    <property type="nucleotide sequence ID" value="NZ_CP036526.1"/>
</dbReference>
<organism evidence="10 11">
    <name type="scientific">Stieleria marina</name>
    <dbReference type="NCBI Taxonomy" id="1930275"/>
    <lineage>
        <taxon>Bacteria</taxon>
        <taxon>Pseudomonadati</taxon>
        <taxon>Planctomycetota</taxon>
        <taxon>Planctomycetia</taxon>
        <taxon>Pirellulales</taxon>
        <taxon>Pirellulaceae</taxon>
        <taxon>Stieleria</taxon>
    </lineage>
</organism>
<sequence>MSDTAVPQTLNLLAIEPYYGGSHRAFLNSVETHSRHRWTLLTGAPRHWKWRMRSSALELAISASGIDPQTPDLHSSNQAATFDAIVCSDMLDLPAWLGLLSRHATPQAKSLLKLPIATYFHESQWDYPVAPTARVDHHYGYTNLLTAVASDACWFNSSFHRESFLRSCRRFIRKMPDARNAHQLDRLSDKSKVLPPGFQSMPPDQSARTNQTTSPEITTLPTSPPTVPVRSPSTAIRIGWVSRWEHDKRPDRFADLLHRLADRELDFQLVLLGDRQGDEPALKEIQDRYAARILTNEFAPSRNAYLQALQTIDVVVSTADHEFFGIGVCEAIDAGAAPVLPDRLSYPELVPNNRRYAAVDEAVDLVLTLCDVEQRQRAVATARDSIQRFESRTCIANLDNAIDDLVNRQG</sequence>
<dbReference type="PANTHER" id="PTHR13615">
    <property type="entry name" value="GLYCOSYLTRANSFERASE-LIKE 1"/>
    <property type="match status" value="1"/>
</dbReference>
<dbReference type="GO" id="GO:0016438">
    <property type="term" value="F:tRNA-queuosine(34) beta-mannosyltransferase activity"/>
    <property type="evidence" value="ECO:0007669"/>
    <property type="project" value="UniProtKB-EC"/>
</dbReference>
<dbReference type="Pfam" id="PF00534">
    <property type="entry name" value="Glycos_transf_1"/>
    <property type="match status" value="1"/>
</dbReference>
<evidence type="ECO:0000256" key="7">
    <source>
        <dbReference type="SAM" id="MobiDB-lite"/>
    </source>
</evidence>
<dbReference type="AlphaFoldDB" id="A0A517NXI2"/>
<dbReference type="PANTHER" id="PTHR13615:SF3">
    <property type="entry name" value="GLYCOSYLTRANSFERASE-LIKE DOMAIN-CONTAINING PROTEIN 1"/>
    <property type="match status" value="1"/>
</dbReference>
<feature type="domain" description="Glycosyl transferase family 1" evidence="8">
    <location>
        <begin position="233"/>
        <end position="354"/>
    </location>
</feature>
<evidence type="ECO:0000313" key="11">
    <source>
        <dbReference type="Proteomes" id="UP000319817"/>
    </source>
</evidence>
<evidence type="ECO:0000313" key="10">
    <source>
        <dbReference type="EMBL" id="QDT11796.1"/>
    </source>
</evidence>
<reference evidence="10 11" key="1">
    <citation type="submission" date="2019-02" db="EMBL/GenBank/DDBJ databases">
        <title>Deep-cultivation of Planctomycetes and their phenomic and genomic characterization uncovers novel biology.</title>
        <authorList>
            <person name="Wiegand S."/>
            <person name="Jogler M."/>
            <person name="Boedeker C."/>
            <person name="Pinto D."/>
            <person name="Vollmers J."/>
            <person name="Rivas-Marin E."/>
            <person name="Kohn T."/>
            <person name="Peeters S.H."/>
            <person name="Heuer A."/>
            <person name="Rast P."/>
            <person name="Oberbeckmann S."/>
            <person name="Bunk B."/>
            <person name="Jeske O."/>
            <person name="Meyerdierks A."/>
            <person name="Storesund J.E."/>
            <person name="Kallscheuer N."/>
            <person name="Luecker S."/>
            <person name="Lage O.M."/>
            <person name="Pohl T."/>
            <person name="Merkel B.J."/>
            <person name="Hornburger P."/>
            <person name="Mueller R.-W."/>
            <person name="Bruemmer F."/>
            <person name="Labrenz M."/>
            <person name="Spormann A.M."/>
            <person name="Op den Camp H."/>
            <person name="Overmann J."/>
            <person name="Amann R."/>
            <person name="Jetten M.S.M."/>
            <person name="Mascher T."/>
            <person name="Medema M.H."/>
            <person name="Devos D.P."/>
            <person name="Kaster A.-K."/>
            <person name="Ovreas L."/>
            <person name="Rohde M."/>
            <person name="Galperin M.Y."/>
            <person name="Jogler C."/>
        </authorList>
    </citation>
    <scope>NUCLEOTIDE SEQUENCE [LARGE SCALE GENOMIC DNA]</scope>
    <source>
        <strain evidence="10 11">K23_9</strain>
    </source>
</reference>
<evidence type="ECO:0000256" key="6">
    <source>
        <dbReference type="ARBA" id="ARBA00048439"/>
    </source>
</evidence>
<dbReference type="InterPro" id="IPR022701">
    <property type="entry name" value="QTMAN_N"/>
</dbReference>
<keyword evidence="3 10" id="KW-0808">Transferase</keyword>
<dbReference type="Proteomes" id="UP000319817">
    <property type="component" value="Chromosome"/>
</dbReference>
<gene>
    <name evidence="10" type="ORF">K239x_37960</name>
</gene>
<keyword evidence="2" id="KW-0328">Glycosyltransferase</keyword>
<comment type="similarity">
    <text evidence="1">Belongs to the glycosyltransferase group 1 family. Glycosyltransferase 4 subfamily.</text>
</comment>
<evidence type="ECO:0000259" key="8">
    <source>
        <dbReference type="Pfam" id="PF00534"/>
    </source>
</evidence>
<feature type="domain" description="tRNA-queuosine alpha-mannosyltransferase N-terminal" evidence="9">
    <location>
        <begin position="12"/>
        <end position="197"/>
    </location>
</feature>
<evidence type="ECO:0000256" key="2">
    <source>
        <dbReference type="ARBA" id="ARBA00022676"/>
    </source>
</evidence>
<dbReference type="OrthoDB" id="9792163at2"/>
<dbReference type="EMBL" id="CP036526">
    <property type="protein sequence ID" value="QDT11796.1"/>
    <property type="molecule type" value="Genomic_DNA"/>
</dbReference>
<proteinExistence type="inferred from homology"/>
<dbReference type="Pfam" id="PF12038">
    <property type="entry name" value="QTMAN_N"/>
    <property type="match status" value="1"/>
</dbReference>
<comment type="catalytic activity">
    <reaction evidence="6">
        <text>queuosine(34) in tRNA(Asp) + GDP-alpha-D-mannose = O-4''-alpha-D-mannosylqueuosine(34) in tRNA(Asp) + GDP + H(+)</text>
        <dbReference type="Rhea" id="RHEA:12885"/>
        <dbReference type="Rhea" id="RHEA-COMP:18572"/>
        <dbReference type="Rhea" id="RHEA-COMP:18581"/>
        <dbReference type="ChEBI" id="CHEBI:15378"/>
        <dbReference type="ChEBI" id="CHEBI:57527"/>
        <dbReference type="ChEBI" id="CHEBI:58189"/>
        <dbReference type="ChEBI" id="CHEBI:194431"/>
        <dbReference type="ChEBI" id="CHEBI:194442"/>
        <dbReference type="EC" id="2.4.1.110"/>
    </reaction>
    <physiologicalReaction direction="left-to-right" evidence="6">
        <dbReference type="Rhea" id="RHEA:12886"/>
    </physiologicalReaction>
</comment>
<dbReference type="InterPro" id="IPR051862">
    <property type="entry name" value="GT-like_domain_containing_1"/>
</dbReference>
<evidence type="ECO:0000256" key="3">
    <source>
        <dbReference type="ARBA" id="ARBA00022679"/>
    </source>
</evidence>
<dbReference type="Gene3D" id="3.40.50.2000">
    <property type="entry name" value="Glycogen Phosphorylase B"/>
    <property type="match status" value="1"/>
</dbReference>
<feature type="compositionally biased region" description="Basic and acidic residues" evidence="7">
    <location>
        <begin position="183"/>
        <end position="192"/>
    </location>
</feature>
<protein>
    <recommendedName>
        <fullName evidence="5">tRNA-queuosine alpha-mannosyltransferase</fullName>
        <ecNumber evidence="4">2.4.1.110</ecNumber>
    </recommendedName>
</protein>